<keyword evidence="1" id="KW-0732">Signal</keyword>
<feature type="chain" id="PRO_5034083385" evidence="1">
    <location>
        <begin position="18"/>
        <end position="112"/>
    </location>
</feature>
<proteinExistence type="predicted"/>
<name>A0A8H7A8R6_9EURO</name>
<comment type="caution">
    <text evidence="2">The sequence shown here is derived from an EMBL/GenBank/DDBJ whole genome shotgun (WGS) entry which is preliminary data.</text>
</comment>
<keyword evidence="3" id="KW-1185">Reference proteome</keyword>
<sequence>MQKPSFLLRWTLNVSLAVFPPDLVPSTIVGGKRGYSPHIRSPSNPFSKTFLAPFIELVTKSSLKKHRISNCNFTYLIPSQTITMKVSTVLLTGLMASAASAYCIDLWSRYNY</sequence>
<feature type="signal peptide" evidence="1">
    <location>
        <begin position="1"/>
        <end position="17"/>
    </location>
</feature>
<evidence type="ECO:0000256" key="1">
    <source>
        <dbReference type="SAM" id="SignalP"/>
    </source>
</evidence>
<dbReference type="EMBL" id="JAACFV010000176">
    <property type="protein sequence ID" value="KAF7503474.1"/>
    <property type="molecule type" value="Genomic_DNA"/>
</dbReference>
<evidence type="ECO:0000313" key="2">
    <source>
        <dbReference type="EMBL" id="KAF7503474.1"/>
    </source>
</evidence>
<evidence type="ECO:0000313" key="3">
    <source>
        <dbReference type="Proteomes" id="UP000606974"/>
    </source>
</evidence>
<accession>A0A8H7A8R6</accession>
<dbReference type="Proteomes" id="UP000606974">
    <property type="component" value="Unassembled WGS sequence"/>
</dbReference>
<dbReference type="AlphaFoldDB" id="A0A8H7A8R6"/>
<reference evidence="2" key="1">
    <citation type="submission" date="2020-02" db="EMBL/GenBank/DDBJ databases">
        <authorList>
            <person name="Palmer J.M."/>
        </authorList>
    </citation>
    <scope>NUCLEOTIDE SEQUENCE</scope>
    <source>
        <strain evidence="2">EPUS1.4</strain>
        <tissue evidence="2">Thallus</tissue>
    </source>
</reference>
<organism evidence="2 3">
    <name type="scientific">Endocarpon pusillum</name>
    <dbReference type="NCBI Taxonomy" id="364733"/>
    <lineage>
        <taxon>Eukaryota</taxon>
        <taxon>Fungi</taxon>
        <taxon>Dikarya</taxon>
        <taxon>Ascomycota</taxon>
        <taxon>Pezizomycotina</taxon>
        <taxon>Eurotiomycetes</taxon>
        <taxon>Chaetothyriomycetidae</taxon>
        <taxon>Verrucariales</taxon>
        <taxon>Verrucariaceae</taxon>
        <taxon>Endocarpon</taxon>
    </lineage>
</organism>
<protein>
    <submittedName>
        <fullName evidence="2">Uncharacterized protein</fullName>
    </submittedName>
</protein>
<gene>
    <name evidence="2" type="ORF">GJ744_003703</name>
</gene>